<proteinExistence type="predicted"/>
<sequence>PAMAAQHFRPDETAEFDFLERSSYQEMSEVEQPL</sequence>
<organism evidence="1">
    <name type="scientific">marine sediment metagenome</name>
    <dbReference type="NCBI Taxonomy" id="412755"/>
    <lineage>
        <taxon>unclassified sequences</taxon>
        <taxon>metagenomes</taxon>
        <taxon>ecological metagenomes</taxon>
    </lineage>
</organism>
<evidence type="ECO:0000313" key="1">
    <source>
        <dbReference type="EMBL" id="GAJ06315.1"/>
    </source>
</evidence>
<comment type="caution">
    <text evidence="1">The sequence shown here is derived from an EMBL/GenBank/DDBJ whole genome shotgun (WGS) entry which is preliminary data.</text>
</comment>
<dbReference type="AlphaFoldDB" id="X1VGM8"/>
<feature type="non-terminal residue" evidence="1">
    <location>
        <position position="1"/>
    </location>
</feature>
<dbReference type="EMBL" id="BARW01025230">
    <property type="protein sequence ID" value="GAJ06315.1"/>
    <property type="molecule type" value="Genomic_DNA"/>
</dbReference>
<name>X1VGM8_9ZZZZ</name>
<protein>
    <submittedName>
        <fullName evidence="1">Uncharacterized protein</fullName>
    </submittedName>
</protein>
<accession>X1VGM8</accession>
<reference evidence="1" key="1">
    <citation type="journal article" date="2014" name="Front. Microbiol.">
        <title>High frequency of phylogenetically diverse reductive dehalogenase-homologous genes in deep subseafloor sedimentary metagenomes.</title>
        <authorList>
            <person name="Kawai M."/>
            <person name="Futagami T."/>
            <person name="Toyoda A."/>
            <person name="Takaki Y."/>
            <person name="Nishi S."/>
            <person name="Hori S."/>
            <person name="Arai W."/>
            <person name="Tsubouchi T."/>
            <person name="Morono Y."/>
            <person name="Uchiyama I."/>
            <person name="Ito T."/>
            <person name="Fujiyama A."/>
            <person name="Inagaki F."/>
            <person name="Takami H."/>
        </authorList>
    </citation>
    <scope>NUCLEOTIDE SEQUENCE</scope>
    <source>
        <strain evidence="1">Expedition CK06-06</strain>
    </source>
</reference>
<gene>
    <name evidence="1" type="ORF">S12H4_41405</name>
</gene>